<name>A0A7W6JVW4_9SPHN</name>
<keyword evidence="2" id="KW-1185">Reference proteome</keyword>
<evidence type="ECO:0000313" key="1">
    <source>
        <dbReference type="EMBL" id="MBB4100495.1"/>
    </source>
</evidence>
<dbReference type="AlphaFoldDB" id="A0A7W6JVW4"/>
<comment type="caution">
    <text evidence="1">The sequence shown here is derived from an EMBL/GenBank/DDBJ whole genome shotgun (WGS) entry which is preliminary data.</text>
</comment>
<accession>A0A7W6JVW4</accession>
<dbReference type="EMBL" id="JACIEH010000003">
    <property type="protein sequence ID" value="MBB4100495.1"/>
    <property type="molecule type" value="Genomic_DNA"/>
</dbReference>
<sequence>MIARSAIEVRERLRLRCGPTLVDEAIVRIGFDWSEPMACAMVSDAMAHVLALASKDPTSSIAAGLDFQVEQRFVK</sequence>
<evidence type="ECO:0000313" key="2">
    <source>
        <dbReference type="Proteomes" id="UP000557392"/>
    </source>
</evidence>
<organism evidence="1 2">
    <name type="scientific">Sphingomonas kyeonggiensis</name>
    <dbReference type="NCBI Taxonomy" id="1268553"/>
    <lineage>
        <taxon>Bacteria</taxon>
        <taxon>Pseudomonadati</taxon>
        <taxon>Pseudomonadota</taxon>
        <taxon>Alphaproteobacteria</taxon>
        <taxon>Sphingomonadales</taxon>
        <taxon>Sphingomonadaceae</taxon>
        <taxon>Sphingomonas</taxon>
    </lineage>
</organism>
<dbReference type="Proteomes" id="UP000557392">
    <property type="component" value="Unassembled WGS sequence"/>
</dbReference>
<proteinExistence type="predicted"/>
<reference evidence="1 2" key="1">
    <citation type="submission" date="2020-08" db="EMBL/GenBank/DDBJ databases">
        <title>Genomic Encyclopedia of Type Strains, Phase IV (KMG-IV): sequencing the most valuable type-strain genomes for metagenomic binning, comparative biology and taxonomic classification.</title>
        <authorList>
            <person name="Goeker M."/>
        </authorList>
    </citation>
    <scope>NUCLEOTIDE SEQUENCE [LARGE SCALE GENOMIC DNA]</scope>
    <source>
        <strain evidence="1 2">DSM 101806</strain>
    </source>
</reference>
<gene>
    <name evidence="1" type="ORF">GGR46_004067</name>
</gene>
<protein>
    <submittedName>
        <fullName evidence="1">Uncharacterized protein</fullName>
    </submittedName>
</protein>